<evidence type="ECO:0008006" key="4">
    <source>
        <dbReference type="Google" id="ProtNLM"/>
    </source>
</evidence>
<dbReference type="KEGG" id="cpi:Cpin_5319"/>
<keyword evidence="1" id="KW-0732">Signal</keyword>
<feature type="chain" id="PRO_5037018572" description="DUF922 domain-containing protein" evidence="1">
    <location>
        <begin position="23"/>
        <end position="277"/>
    </location>
</feature>
<sequence>MRKILYAVPVICLFACSPRLQPSPPATLTPLSDTAFVVVLEEADRFSGGQKAGVIHSSDNTIAPACTYEDIISRMQQAARTRGANLIKITSYSTPRAGNNCEQITANLYKVGHPRSYERKFTWHPARTLSWEDYKGTPSTIREANVGARTSCRFGIKIDTGSTPGKARVIVTSEFICYQSSVRPNQQTPSLLAHEQLHFDLCEAYARSLRKTLAATNLTPANVARISKDAFLQTYQLYREQQALYDAETEHGLNPEAQVRWKKKITDALNGLQAYQQ</sequence>
<gene>
    <name evidence="2" type="ordered locus">Cpin_5319</name>
</gene>
<dbReference type="RefSeq" id="WP_012792918.1">
    <property type="nucleotide sequence ID" value="NC_013132.1"/>
</dbReference>
<dbReference type="AlphaFoldDB" id="A0A979GZQ8"/>
<dbReference type="Pfam" id="PF06037">
    <property type="entry name" value="DUF922"/>
    <property type="match status" value="1"/>
</dbReference>
<evidence type="ECO:0000313" key="2">
    <source>
        <dbReference type="EMBL" id="ACU62750.1"/>
    </source>
</evidence>
<feature type="signal peptide" evidence="1">
    <location>
        <begin position="1"/>
        <end position="22"/>
    </location>
</feature>
<reference evidence="3" key="1">
    <citation type="submission" date="2009-08" db="EMBL/GenBank/DDBJ databases">
        <title>The complete genome of Chitinophaga pinensis DSM 2588.</title>
        <authorList>
            <consortium name="US DOE Joint Genome Institute (JGI-PGF)"/>
            <person name="Lucas S."/>
            <person name="Copeland A."/>
            <person name="Lapidus A."/>
            <person name="Glavina del Rio T."/>
            <person name="Dalin E."/>
            <person name="Tice H."/>
            <person name="Bruce D."/>
            <person name="Goodwin L."/>
            <person name="Pitluck S."/>
            <person name="Kyrpides N."/>
            <person name="Mavromatis K."/>
            <person name="Ivanova N."/>
            <person name="Mikhailova N."/>
            <person name="Sims D."/>
            <person name="Meinche L."/>
            <person name="Brettin T."/>
            <person name="Detter J.C."/>
            <person name="Han C."/>
            <person name="Larimer F."/>
            <person name="Land M."/>
            <person name="Hauser L."/>
            <person name="Markowitz V."/>
            <person name="Cheng J.-F."/>
            <person name="Hugenholtz P."/>
            <person name="Woyke T."/>
            <person name="Wu D."/>
            <person name="Spring S."/>
            <person name="Klenk H.-P."/>
            <person name="Eisen J.A."/>
        </authorList>
    </citation>
    <scope>NUCLEOTIDE SEQUENCE [LARGE SCALE GENOMIC DNA]</scope>
    <source>
        <strain evidence="3">ATCC 43595 / DSM 2588 / LMG 13176 / NBRC 15968 / NCIMB 11800 / UQM 2034</strain>
    </source>
</reference>
<dbReference type="OrthoDB" id="5431540at2"/>
<dbReference type="Proteomes" id="UP000002215">
    <property type="component" value="Chromosome"/>
</dbReference>
<proteinExistence type="predicted"/>
<dbReference type="InterPro" id="IPR010321">
    <property type="entry name" value="DUF922"/>
</dbReference>
<evidence type="ECO:0000313" key="3">
    <source>
        <dbReference type="Proteomes" id="UP000002215"/>
    </source>
</evidence>
<protein>
    <recommendedName>
        <fullName evidence="4">DUF922 domain-containing protein</fullName>
    </recommendedName>
</protein>
<name>A0A979GZQ8_CHIPD</name>
<dbReference type="InterPro" id="IPR036275">
    <property type="entry name" value="YdgH-like_sf"/>
</dbReference>
<evidence type="ECO:0000256" key="1">
    <source>
        <dbReference type="SAM" id="SignalP"/>
    </source>
</evidence>
<dbReference type="SUPFAM" id="SSF159871">
    <property type="entry name" value="YdgH-like"/>
    <property type="match status" value="1"/>
</dbReference>
<organism evidence="2 3">
    <name type="scientific">Chitinophaga pinensis (strain ATCC 43595 / DSM 2588 / LMG 13176 / NBRC 15968 / NCIMB 11800 / UQM 2034)</name>
    <dbReference type="NCBI Taxonomy" id="485918"/>
    <lineage>
        <taxon>Bacteria</taxon>
        <taxon>Pseudomonadati</taxon>
        <taxon>Bacteroidota</taxon>
        <taxon>Chitinophagia</taxon>
        <taxon>Chitinophagales</taxon>
        <taxon>Chitinophagaceae</taxon>
        <taxon>Chitinophaga</taxon>
    </lineage>
</organism>
<accession>A0A979GZQ8</accession>
<dbReference type="EMBL" id="CP001699">
    <property type="protein sequence ID" value="ACU62750.1"/>
    <property type="molecule type" value="Genomic_DNA"/>
</dbReference>
<reference evidence="2 3" key="2">
    <citation type="journal article" date="2010" name="Stand. Genomic Sci.">
        <title>Complete genome sequence of Chitinophaga pinensis type strain (UQM 2034).</title>
        <authorList>
            <person name="Glavina Del Rio T."/>
            <person name="Abt B."/>
            <person name="Spring S."/>
            <person name="Lapidus A."/>
            <person name="Nolan M."/>
            <person name="Tice H."/>
            <person name="Copeland A."/>
            <person name="Cheng J.F."/>
            <person name="Chen F."/>
            <person name="Bruce D."/>
            <person name="Goodwin L."/>
            <person name="Pitluck S."/>
            <person name="Ivanova N."/>
            <person name="Mavromatis K."/>
            <person name="Mikhailova N."/>
            <person name="Pati A."/>
            <person name="Chen A."/>
            <person name="Palaniappan K."/>
            <person name="Land M."/>
            <person name="Hauser L."/>
            <person name="Chang Y.J."/>
            <person name="Jeffries C.D."/>
            <person name="Chain P."/>
            <person name="Saunders E."/>
            <person name="Detter J.C."/>
            <person name="Brettin T."/>
            <person name="Rohde M."/>
            <person name="Goker M."/>
            <person name="Bristow J."/>
            <person name="Eisen J.A."/>
            <person name="Markowitz V."/>
            <person name="Hugenholtz P."/>
            <person name="Kyrpides N.C."/>
            <person name="Klenk H.P."/>
            <person name="Lucas S."/>
        </authorList>
    </citation>
    <scope>NUCLEOTIDE SEQUENCE [LARGE SCALE GENOMIC DNA]</scope>
    <source>
        <strain evidence="3">ATCC 43595 / DSM 2588 / LMG 13176 / NBRC 15968 / NCIMB 11800 / UQM 2034</strain>
    </source>
</reference>